<organism evidence="1 2">
    <name type="scientific">Azospirillum argentinense</name>
    <dbReference type="NCBI Taxonomy" id="2970906"/>
    <lineage>
        <taxon>Bacteria</taxon>
        <taxon>Pseudomonadati</taxon>
        <taxon>Pseudomonadota</taxon>
        <taxon>Alphaproteobacteria</taxon>
        <taxon>Rhodospirillales</taxon>
        <taxon>Azospirillaceae</taxon>
        <taxon>Azospirillum</taxon>
    </lineage>
</organism>
<accession>A0A5B0KJZ5</accession>
<proteinExistence type="predicted"/>
<comment type="caution">
    <text evidence="1">The sequence shown here is derived from an EMBL/GenBank/DDBJ whole genome shotgun (WGS) entry which is preliminary data.</text>
</comment>
<evidence type="ECO:0000313" key="2">
    <source>
        <dbReference type="Proteomes" id="UP000325333"/>
    </source>
</evidence>
<dbReference type="AlphaFoldDB" id="A0A5B0KJZ5"/>
<dbReference type="Proteomes" id="UP000325333">
    <property type="component" value="Unassembled WGS sequence"/>
</dbReference>
<evidence type="ECO:0000313" key="1">
    <source>
        <dbReference type="EMBL" id="KAA1052952.1"/>
    </source>
</evidence>
<sequence>MAAAGATSISLTSLPAGLAGVQPGDRINAGSITVSVAVPASGGTIAAIPLSTPLPAQIAAGTTMQLQRDSDIPCRGWFEEAETRIAAGIAYVTGSRIYVVPTDSLPAAPAVNGFIMDAGKLHQIKSVASDPMGALWRLTTV</sequence>
<protein>
    <submittedName>
        <fullName evidence="1">Uncharacterized protein</fullName>
    </submittedName>
</protein>
<gene>
    <name evidence="1" type="ORF">FH063_003359</name>
</gene>
<dbReference type="EMBL" id="VEWN01000019">
    <property type="protein sequence ID" value="KAA1052952.1"/>
    <property type="molecule type" value="Genomic_DNA"/>
</dbReference>
<reference evidence="1 2" key="1">
    <citation type="submission" date="2019-07" db="EMBL/GenBank/DDBJ databases">
        <title>Genome sequencing of the stress-tolerant strain Azospirillum brasilense Az19.</title>
        <authorList>
            <person name="Maroniche G.A."/>
            <person name="Garcia J.E."/>
            <person name="Pagnussat L."/>
            <person name="Amenta M."/>
            <person name="Creus C.M."/>
        </authorList>
    </citation>
    <scope>NUCLEOTIDE SEQUENCE [LARGE SCALE GENOMIC DNA]</scope>
    <source>
        <strain evidence="1 2">Az19</strain>
    </source>
</reference>
<name>A0A5B0KJZ5_9PROT</name>